<organism evidence="9 10">
    <name type="scientific">Bremia lactucae</name>
    <name type="common">Lettuce downy mildew</name>
    <dbReference type="NCBI Taxonomy" id="4779"/>
    <lineage>
        <taxon>Eukaryota</taxon>
        <taxon>Sar</taxon>
        <taxon>Stramenopiles</taxon>
        <taxon>Oomycota</taxon>
        <taxon>Peronosporomycetes</taxon>
        <taxon>Peronosporales</taxon>
        <taxon>Peronosporaceae</taxon>
        <taxon>Bremia</taxon>
    </lineage>
</organism>
<evidence type="ECO:0000313" key="9">
    <source>
        <dbReference type="EMBL" id="TDH65710.1"/>
    </source>
</evidence>
<feature type="domain" description="N-acetyltransferase" evidence="8">
    <location>
        <begin position="372"/>
        <end position="548"/>
    </location>
</feature>
<gene>
    <name evidence="9" type="ORF">CCR75_005366</name>
</gene>
<evidence type="ECO:0000256" key="1">
    <source>
        <dbReference type="ARBA" id="ARBA00000724"/>
    </source>
</evidence>
<dbReference type="PANTHER" id="PTHR13600:SF21">
    <property type="entry name" value="LEUCINE CARBOXYL METHYLTRANSFERASE 1"/>
    <property type="match status" value="1"/>
</dbReference>
<dbReference type="RefSeq" id="XP_067815209.1">
    <property type="nucleotide sequence ID" value="XM_067963447.1"/>
</dbReference>
<dbReference type="EMBL" id="SHOA02000001">
    <property type="protein sequence ID" value="TDH65710.1"/>
    <property type="molecule type" value="Genomic_DNA"/>
</dbReference>
<proteinExistence type="inferred from homology"/>
<dbReference type="SUPFAM" id="SSF53335">
    <property type="entry name" value="S-adenosyl-L-methionine-dependent methyltransferases"/>
    <property type="match status" value="1"/>
</dbReference>
<comment type="catalytic activity">
    <reaction evidence="1">
        <text>[phosphatase 2A protein]-C-terminal L-leucine + S-adenosyl-L-methionine = [phosphatase 2A protein]-C-terminal L-leucine methyl ester + S-adenosyl-L-homocysteine</text>
        <dbReference type="Rhea" id="RHEA:48544"/>
        <dbReference type="Rhea" id="RHEA-COMP:12134"/>
        <dbReference type="Rhea" id="RHEA-COMP:12135"/>
        <dbReference type="ChEBI" id="CHEBI:57856"/>
        <dbReference type="ChEBI" id="CHEBI:59789"/>
        <dbReference type="ChEBI" id="CHEBI:90516"/>
        <dbReference type="ChEBI" id="CHEBI:90517"/>
        <dbReference type="EC" id="2.1.1.233"/>
    </reaction>
</comment>
<evidence type="ECO:0000313" key="10">
    <source>
        <dbReference type="Proteomes" id="UP000294530"/>
    </source>
</evidence>
<keyword evidence="6" id="KW-0949">S-adenosyl-L-methionine</keyword>
<sequence length="548" mass="61462">MTQAPNKRWRGTSDHNVTETAYDAIKCKLSAAKLGYFEDPFLHYFVARPTRRLPLIHRGYYLRHVAMTRCIELFLTQFKTSTHINIVSLGAGFDTLFFRLLHQRSFAGHIAFAEVDCDAIVCVKTKLLNDDNVRVGLFPNNLKNLVIATPVHSNVSWQCHVPSASYSLIACDLGDTQLFDTTFTATGADRSVPTLILAECVVSYLAPEHGTELLQYLSTTFSRGSIVLYDPIALKASDKDDSEAFSSTLQDYFAIKGCTLRGVREFQTAVDHARRFLASAQWQNCRILDMNSVFATCTTIEEKRRITSLEPFDEFADWVLCNAHYALILADNRKCDDKGEQEWTNAFVPSTHQHRYLLTGTCIRLSKASDNVIIRAFQPEDLAAVRAVFEITHLEFGKDSRAVRQFVANRLRGPCGDMFDVTQAFQTPTSAGIQISGFWVAEWNQKVVGCVGVKPLNRSSITQDDEWSAELCRLSVTQAVRRRGVATALIKGAETFAVSCGAFDKICLETIGTMKGSQQLYCSLGYVEQLDRQKQHSSFNLVCFHKTL</sequence>
<dbReference type="CDD" id="cd04301">
    <property type="entry name" value="NAT_SF"/>
    <property type="match status" value="1"/>
</dbReference>
<dbReference type="InterPro" id="IPR007213">
    <property type="entry name" value="Ppm1/Ppm2/Tcmp"/>
</dbReference>
<dbReference type="AlphaFoldDB" id="A0A976FFC2"/>
<evidence type="ECO:0000256" key="2">
    <source>
        <dbReference type="ARBA" id="ARBA00010703"/>
    </source>
</evidence>
<protein>
    <recommendedName>
        <fullName evidence="3">[phosphatase 2A protein]-leucine-carboxy methyltransferase</fullName>
        <ecNumber evidence="3">2.1.1.233</ecNumber>
    </recommendedName>
    <alternativeName>
        <fullName evidence="7">[Phosphatase 2A protein]-leucine-carboxy methyltransferase 1</fullName>
    </alternativeName>
</protein>
<evidence type="ECO:0000256" key="6">
    <source>
        <dbReference type="ARBA" id="ARBA00022691"/>
    </source>
</evidence>
<dbReference type="KEGG" id="blac:94349118"/>
<evidence type="ECO:0000256" key="7">
    <source>
        <dbReference type="ARBA" id="ARBA00032526"/>
    </source>
</evidence>
<dbReference type="GO" id="GO:0016747">
    <property type="term" value="F:acyltransferase activity, transferring groups other than amino-acyl groups"/>
    <property type="evidence" value="ECO:0007669"/>
    <property type="project" value="InterPro"/>
</dbReference>
<dbReference type="Pfam" id="PF00583">
    <property type="entry name" value="Acetyltransf_1"/>
    <property type="match status" value="1"/>
</dbReference>
<comment type="similarity">
    <text evidence="2">Belongs to the methyltransferase superfamily. LCMT family.</text>
</comment>
<evidence type="ECO:0000256" key="5">
    <source>
        <dbReference type="ARBA" id="ARBA00022679"/>
    </source>
</evidence>
<keyword evidence="5" id="KW-0808">Transferase</keyword>
<dbReference type="PROSITE" id="PS51186">
    <property type="entry name" value="GNAT"/>
    <property type="match status" value="1"/>
</dbReference>
<accession>A0A976FFC2</accession>
<dbReference type="Gene3D" id="3.40.630.30">
    <property type="match status" value="1"/>
</dbReference>
<evidence type="ECO:0000256" key="3">
    <source>
        <dbReference type="ARBA" id="ARBA00012834"/>
    </source>
</evidence>
<dbReference type="SUPFAM" id="SSF55729">
    <property type="entry name" value="Acyl-CoA N-acyltransferases (Nat)"/>
    <property type="match status" value="1"/>
</dbReference>
<dbReference type="Pfam" id="PF04072">
    <property type="entry name" value="LCM"/>
    <property type="match status" value="1"/>
</dbReference>
<dbReference type="Gene3D" id="3.40.50.150">
    <property type="entry name" value="Vaccinia Virus protein VP39"/>
    <property type="match status" value="1"/>
</dbReference>
<dbReference type="GO" id="GO:0018423">
    <property type="term" value="F:protein C-terminal leucine carboxyl O-methyltransferase activity"/>
    <property type="evidence" value="ECO:0007669"/>
    <property type="project" value="UniProtKB-EC"/>
</dbReference>
<dbReference type="GO" id="GO:0032259">
    <property type="term" value="P:methylation"/>
    <property type="evidence" value="ECO:0007669"/>
    <property type="project" value="UniProtKB-KW"/>
</dbReference>
<dbReference type="InterPro" id="IPR000182">
    <property type="entry name" value="GNAT_dom"/>
</dbReference>
<dbReference type="PANTHER" id="PTHR13600">
    <property type="entry name" value="LEUCINE CARBOXYL METHYLTRANSFERASE"/>
    <property type="match status" value="1"/>
</dbReference>
<dbReference type="EC" id="2.1.1.233" evidence="3"/>
<keyword evidence="4" id="KW-0489">Methyltransferase</keyword>
<dbReference type="InterPro" id="IPR016651">
    <property type="entry name" value="LCMT1"/>
</dbReference>
<dbReference type="InterPro" id="IPR029063">
    <property type="entry name" value="SAM-dependent_MTases_sf"/>
</dbReference>
<dbReference type="GeneID" id="94349118"/>
<dbReference type="Proteomes" id="UP000294530">
    <property type="component" value="Unassembled WGS sequence"/>
</dbReference>
<name>A0A976FFC2_BRELC</name>
<evidence type="ECO:0000259" key="8">
    <source>
        <dbReference type="PROSITE" id="PS51186"/>
    </source>
</evidence>
<dbReference type="InterPro" id="IPR016181">
    <property type="entry name" value="Acyl_CoA_acyltransferase"/>
</dbReference>
<reference evidence="9 10" key="1">
    <citation type="journal article" date="2021" name="Genome Biol.">
        <title>AFLAP: assembly-free linkage analysis pipeline using k-mers from genome sequencing data.</title>
        <authorList>
            <person name="Fletcher K."/>
            <person name="Zhang L."/>
            <person name="Gil J."/>
            <person name="Han R."/>
            <person name="Cavanaugh K."/>
            <person name="Michelmore R."/>
        </authorList>
    </citation>
    <scope>NUCLEOTIDE SEQUENCE [LARGE SCALE GENOMIC DNA]</scope>
    <source>
        <strain evidence="9 10">SF5</strain>
    </source>
</reference>
<comment type="caution">
    <text evidence="9">The sequence shown here is derived from an EMBL/GenBank/DDBJ whole genome shotgun (WGS) entry which is preliminary data.</text>
</comment>
<keyword evidence="10" id="KW-1185">Reference proteome</keyword>
<evidence type="ECO:0000256" key="4">
    <source>
        <dbReference type="ARBA" id="ARBA00022603"/>
    </source>
</evidence>
<dbReference type="OrthoDB" id="203237at2759"/>